<feature type="transmembrane region" description="Helical" evidence="1">
    <location>
        <begin position="82"/>
        <end position="103"/>
    </location>
</feature>
<keyword evidence="1" id="KW-0812">Transmembrane</keyword>
<feature type="transmembrane region" description="Helical" evidence="1">
    <location>
        <begin position="9"/>
        <end position="28"/>
    </location>
</feature>
<proteinExistence type="predicted"/>
<feature type="transmembrane region" description="Helical" evidence="1">
    <location>
        <begin position="176"/>
        <end position="204"/>
    </location>
</feature>
<feature type="transmembrane region" description="Helical" evidence="1">
    <location>
        <begin position="152"/>
        <end position="170"/>
    </location>
</feature>
<feature type="transmembrane region" description="Helical" evidence="1">
    <location>
        <begin position="109"/>
        <end position="131"/>
    </location>
</feature>
<comment type="caution">
    <text evidence="3">The sequence shown here is derived from an EMBL/GenBank/DDBJ whole genome shotgun (WGS) entry which is preliminary data.</text>
</comment>
<dbReference type="Pfam" id="PF14342">
    <property type="entry name" value="DUF4396"/>
    <property type="match status" value="1"/>
</dbReference>
<keyword evidence="1" id="KW-0472">Membrane</keyword>
<evidence type="ECO:0000313" key="3">
    <source>
        <dbReference type="EMBL" id="MXN64474.1"/>
    </source>
</evidence>
<reference evidence="3 4" key="1">
    <citation type="submission" date="2019-12" db="EMBL/GenBank/DDBJ databases">
        <authorList>
            <person name="Li M."/>
        </authorList>
    </citation>
    <scope>NUCLEOTIDE SEQUENCE [LARGE SCALE GENOMIC DNA]</scope>
    <source>
        <strain evidence="3 4">GBMRC 2046</strain>
    </source>
</reference>
<protein>
    <submittedName>
        <fullName evidence="3">DUF4396 domain-containing protein</fullName>
    </submittedName>
</protein>
<evidence type="ECO:0000256" key="1">
    <source>
        <dbReference type="SAM" id="Phobius"/>
    </source>
</evidence>
<dbReference type="RefSeq" id="WP_160774689.1">
    <property type="nucleotide sequence ID" value="NZ_WUMV01000002.1"/>
</dbReference>
<keyword evidence="4" id="KW-1185">Reference proteome</keyword>
<evidence type="ECO:0000259" key="2">
    <source>
        <dbReference type="Pfam" id="PF14342"/>
    </source>
</evidence>
<sequence>MILDIVSDPLFLICWALAMVPSLIVLIYDLRSKNAHLMPLMKLVWALTVLYSGPLGLLIYWKTGRKEIARDSIWRRSFRSVAHCYSGCGMGEIVGVVIAVGLLSLGNLWVAGITFVLAYVAGYSLTVGPLMQEGVPFRTALRDAFFAETPSIAVMEVVAIGSDLYLAGSATMGEIIFWSSLIVSLTLGLLAAYPVNVLLIHFGVKEGMMDPRMSGHAHA</sequence>
<feature type="domain" description="DUF4396" evidence="2">
    <location>
        <begin position="74"/>
        <end position="205"/>
    </location>
</feature>
<gene>
    <name evidence="3" type="ORF">GR183_06120</name>
</gene>
<dbReference type="InterPro" id="IPR025509">
    <property type="entry name" value="DUF4396"/>
</dbReference>
<dbReference type="Proteomes" id="UP000433101">
    <property type="component" value="Unassembled WGS sequence"/>
</dbReference>
<keyword evidence="1" id="KW-1133">Transmembrane helix</keyword>
<dbReference type="EMBL" id="WUMV01000002">
    <property type="protein sequence ID" value="MXN64474.1"/>
    <property type="molecule type" value="Genomic_DNA"/>
</dbReference>
<name>A0A7X3LSU3_9HYPH</name>
<accession>A0A7X3LSU3</accession>
<evidence type="ECO:0000313" key="4">
    <source>
        <dbReference type="Proteomes" id="UP000433101"/>
    </source>
</evidence>
<organism evidence="3 4">
    <name type="scientific">Stappia sediminis</name>
    <dbReference type="NCBI Taxonomy" id="2692190"/>
    <lineage>
        <taxon>Bacteria</taxon>
        <taxon>Pseudomonadati</taxon>
        <taxon>Pseudomonadota</taxon>
        <taxon>Alphaproteobacteria</taxon>
        <taxon>Hyphomicrobiales</taxon>
        <taxon>Stappiaceae</taxon>
        <taxon>Stappia</taxon>
    </lineage>
</organism>
<dbReference type="AlphaFoldDB" id="A0A7X3LSU3"/>
<feature type="transmembrane region" description="Helical" evidence="1">
    <location>
        <begin position="40"/>
        <end position="61"/>
    </location>
</feature>